<dbReference type="GO" id="GO:0070006">
    <property type="term" value="F:metalloaminopeptidase activity"/>
    <property type="evidence" value="ECO:0007669"/>
    <property type="project" value="InterPro"/>
</dbReference>
<gene>
    <name evidence="7" type="ORF">LAESUDRAFT_690390</name>
</gene>
<dbReference type="GO" id="GO:0005739">
    <property type="term" value="C:mitochondrion"/>
    <property type="evidence" value="ECO:0007669"/>
    <property type="project" value="TreeGrafter"/>
</dbReference>
<dbReference type="Pfam" id="PF00557">
    <property type="entry name" value="Peptidase_M24"/>
    <property type="match status" value="1"/>
</dbReference>
<evidence type="ECO:0000313" key="8">
    <source>
        <dbReference type="Proteomes" id="UP000076871"/>
    </source>
</evidence>
<dbReference type="CDD" id="cd01087">
    <property type="entry name" value="Prolidase"/>
    <property type="match status" value="1"/>
</dbReference>
<feature type="domain" description="Aminopeptidase P N-terminal" evidence="6">
    <location>
        <begin position="69"/>
        <end position="205"/>
    </location>
</feature>
<keyword evidence="5" id="KW-0464">Manganese</keyword>
<dbReference type="InterPro" id="IPR029149">
    <property type="entry name" value="Creatin/AminoP/Spt16_N"/>
</dbReference>
<dbReference type="InterPro" id="IPR007865">
    <property type="entry name" value="Aminopep_P_N"/>
</dbReference>
<dbReference type="GO" id="GO:0006508">
    <property type="term" value="P:proteolysis"/>
    <property type="evidence" value="ECO:0007669"/>
    <property type="project" value="TreeGrafter"/>
</dbReference>
<evidence type="ECO:0000256" key="3">
    <source>
        <dbReference type="ARBA" id="ARBA00022723"/>
    </source>
</evidence>
<keyword evidence="4" id="KW-0378">Hydrolase</keyword>
<dbReference type="GeneID" id="63823095"/>
<reference evidence="7 8" key="1">
    <citation type="journal article" date="2016" name="Mol. Biol. Evol.">
        <title>Comparative Genomics of Early-Diverging Mushroom-Forming Fungi Provides Insights into the Origins of Lignocellulose Decay Capabilities.</title>
        <authorList>
            <person name="Nagy L.G."/>
            <person name="Riley R."/>
            <person name="Tritt A."/>
            <person name="Adam C."/>
            <person name="Daum C."/>
            <person name="Floudas D."/>
            <person name="Sun H."/>
            <person name="Yadav J.S."/>
            <person name="Pangilinan J."/>
            <person name="Larsson K.H."/>
            <person name="Matsuura K."/>
            <person name="Barry K."/>
            <person name="Labutti K."/>
            <person name="Kuo R."/>
            <person name="Ohm R.A."/>
            <person name="Bhattacharya S.S."/>
            <person name="Shirouzu T."/>
            <person name="Yoshinaga Y."/>
            <person name="Martin F.M."/>
            <person name="Grigoriev I.V."/>
            <person name="Hibbett D.S."/>
        </authorList>
    </citation>
    <scope>NUCLEOTIDE SEQUENCE [LARGE SCALE GENOMIC DNA]</scope>
    <source>
        <strain evidence="7 8">93-53</strain>
    </source>
</reference>
<protein>
    <recommendedName>
        <fullName evidence="6">Aminopeptidase P N-terminal domain-containing protein</fullName>
    </recommendedName>
</protein>
<keyword evidence="3" id="KW-0479">Metal-binding</keyword>
<comment type="similarity">
    <text evidence="2">Belongs to the peptidase M24B family.</text>
</comment>
<dbReference type="PANTHER" id="PTHR43226">
    <property type="entry name" value="XAA-PRO AMINOPEPTIDASE 3"/>
    <property type="match status" value="1"/>
</dbReference>
<dbReference type="RefSeq" id="XP_040770678.1">
    <property type="nucleotide sequence ID" value="XM_040906066.1"/>
</dbReference>
<dbReference type="InterPro" id="IPR052433">
    <property type="entry name" value="X-Pro_dipept-like"/>
</dbReference>
<dbReference type="GO" id="GO:0030145">
    <property type="term" value="F:manganese ion binding"/>
    <property type="evidence" value="ECO:0007669"/>
    <property type="project" value="InterPro"/>
</dbReference>
<dbReference type="InParanoid" id="A0A165IJI9"/>
<evidence type="ECO:0000256" key="4">
    <source>
        <dbReference type="ARBA" id="ARBA00022801"/>
    </source>
</evidence>
<dbReference type="OrthoDB" id="4215474at2759"/>
<dbReference type="STRING" id="1314785.A0A165IJI9"/>
<dbReference type="SMART" id="SM01011">
    <property type="entry name" value="AMP_N"/>
    <property type="match status" value="1"/>
</dbReference>
<dbReference type="FunCoup" id="A0A165IJI9">
    <property type="interactions" value="339"/>
</dbReference>
<dbReference type="PANTHER" id="PTHR43226:SF4">
    <property type="entry name" value="XAA-PRO AMINOPEPTIDASE 3"/>
    <property type="match status" value="1"/>
</dbReference>
<sequence length="531" mass="59236">MSFRPLVAVGRVLRAQHLSTLPRCARRQRSYATHALALANAAVKPSKFGQPLHPSHPHLLKEGEITPGITAVEYEHRRRSLMESLPDGSLVLSFAGDVKYMSGRAYKYRQASDFWYLTGFEEPEAVLVLQKKPSNERGYRAILFHRLPDPAQAIWDGARTSSGDIVNMFGLDEAKDVQQLPGVLTKLLSDAEHVYVDMPARNNRHRTQGLRSLFKYMGSAFTSQKGSMQDSVLDSLGALKPRPLAPEVGRLRSIKSTAEQQVMRAAADVSARAHYRTMRFVEPGMSEHDVAAYFEYVCARMGAQRPAYVPVVASGPNALAIHYTANNQLIRENEMILMDAACEYNGYASDITRTFPVSGKFTPAQRELYGAVLHAQKHLITLCTVHSGFSISQIHQKSVEFLRIELAAIGFTDFAQWDGAVGSKVQKQMGECYPHFVGHPVGIDLHESSHFDRHQPLKPGMVITIEPGLYIPPTPYFPTRFHNLGVRIEDQVLVGEHEPVVLTVNAPKEIDDVEAACQRLLPLQDEFRTDV</sequence>
<keyword evidence="8" id="KW-1185">Reference proteome</keyword>
<evidence type="ECO:0000256" key="5">
    <source>
        <dbReference type="ARBA" id="ARBA00023211"/>
    </source>
</evidence>
<dbReference type="SUPFAM" id="SSF53092">
    <property type="entry name" value="Creatinase/prolidase N-terminal domain"/>
    <property type="match status" value="1"/>
</dbReference>
<evidence type="ECO:0000313" key="7">
    <source>
        <dbReference type="EMBL" id="KZT13168.1"/>
    </source>
</evidence>
<dbReference type="SUPFAM" id="SSF55920">
    <property type="entry name" value="Creatinase/aminopeptidase"/>
    <property type="match status" value="1"/>
</dbReference>
<evidence type="ECO:0000259" key="6">
    <source>
        <dbReference type="SMART" id="SM01011"/>
    </source>
</evidence>
<dbReference type="Pfam" id="PF05195">
    <property type="entry name" value="AMP_N"/>
    <property type="match status" value="1"/>
</dbReference>
<dbReference type="Gene3D" id="3.90.230.10">
    <property type="entry name" value="Creatinase/methionine aminopeptidase superfamily"/>
    <property type="match status" value="1"/>
</dbReference>
<dbReference type="InterPro" id="IPR000994">
    <property type="entry name" value="Pept_M24"/>
</dbReference>
<dbReference type="Proteomes" id="UP000076871">
    <property type="component" value="Unassembled WGS sequence"/>
</dbReference>
<organism evidence="7 8">
    <name type="scientific">Laetiporus sulphureus 93-53</name>
    <dbReference type="NCBI Taxonomy" id="1314785"/>
    <lineage>
        <taxon>Eukaryota</taxon>
        <taxon>Fungi</taxon>
        <taxon>Dikarya</taxon>
        <taxon>Basidiomycota</taxon>
        <taxon>Agaricomycotina</taxon>
        <taxon>Agaricomycetes</taxon>
        <taxon>Polyporales</taxon>
        <taxon>Laetiporus</taxon>
    </lineage>
</organism>
<evidence type="ECO:0000256" key="2">
    <source>
        <dbReference type="ARBA" id="ARBA00008766"/>
    </source>
</evidence>
<dbReference type="AlphaFoldDB" id="A0A165IJI9"/>
<dbReference type="InterPro" id="IPR036005">
    <property type="entry name" value="Creatinase/aminopeptidase-like"/>
</dbReference>
<accession>A0A165IJI9</accession>
<comment type="cofactor">
    <cofactor evidence="1">
        <name>Mn(2+)</name>
        <dbReference type="ChEBI" id="CHEBI:29035"/>
    </cofactor>
</comment>
<name>A0A165IJI9_9APHY</name>
<dbReference type="Gene3D" id="3.40.350.10">
    <property type="entry name" value="Creatinase/prolidase N-terminal domain"/>
    <property type="match status" value="1"/>
</dbReference>
<evidence type="ECO:0000256" key="1">
    <source>
        <dbReference type="ARBA" id="ARBA00001936"/>
    </source>
</evidence>
<proteinExistence type="inferred from homology"/>
<dbReference type="EMBL" id="KV427605">
    <property type="protein sequence ID" value="KZT13168.1"/>
    <property type="molecule type" value="Genomic_DNA"/>
</dbReference>